<comment type="similarity">
    <text evidence="1">Belongs to the UPF0065 (bug) family.</text>
</comment>
<name>A0ABZ0PFG8_9PROT</name>
<protein>
    <submittedName>
        <fullName evidence="3">Tripartite tricarboxylate transporter substrate binding protein</fullName>
    </submittedName>
</protein>
<evidence type="ECO:0000256" key="2">
    <source>
        <dbReference type="SAM" id="SignalP"/>
    </source>
</evidence>
<accession>A0ABZ0PFG8</accession>
<organism evidence="3 4">
    <name type="scientific">Sediminicoccus rosea</name>
    <dbReference type="NCBI Taxonomy" id="1225128"/>
    <lineage>
        <taxon>Bacteria</taxon>
        <taxon>Pseudomonadati</taxon>
        <taxon>Pseudomonadota</taxon>
        <taxon>Alphaproteobacteria</taxon>
        <taxon>Acetobacterales</taxon>
        <taxon>Roseomonadaceae</taxon>
        <taxon>Sediminicoccus</taxon>
    </lineage>
</organism>
<dbReference type="EMBL" id="CP137852">
    <property type="protein sequence ID" value="WPB84347.1"/>
    <property type="molecule type" value="Genomic_DNA"/>
</dbReference>
<proteinExistence type="inferred from homology"/>
<dbReference type="Pfam" id="PF03401">
    <property type="entry name" value="TctC"/>
    <property type="match status" value="1"/>
</dbReference>
<dbReference type="InterPro" id="IPR005064">
    <property type="entry name" value="BUG"/>
</dbReference>
<sequence length="319" mass="33248">MNRRTLLAALPFLPAPALAQGFPSRPIRILVGFAAGGSTDVFARSMAPRLQTLLGQPVVVENRPGAGGNIATEATARSAPDGYTLLLGTIGPLAINPTLYGNLSFDPLTDLTAITLVGEVPNVLAVPADRPYRSVADIIAAARARPGTLNFGSSGIGSAGHVAGEQLNLMANIQTVHVPFRGGGALMPELLAGRVDFAFTTALNAMPQAESGRLRVLAVPNATRVSLIPQVPTVAESGLPGFDGMDWAALMAPRNLPVPILAQLNQAATAVLRDPELVQNMAGRRLVLMPTTPEEASAFLRAETARWAPVIRASGARPD</sequence>
<dbReference type="Proteomes" id="UP001305521">
    <property type="component" value="Chromosome"/>
</dbReference>
<evidence type="ECO:0000256" key="1">
    <source>
        <dbReference type="ARBA" id="ARBA00006987"/>
    </source>
</evidence>
<keyword evidence="2" id="KW-0732">Signal</keyword>
<dbReference type="RefSeq" id="WP_318648304.1">
    <property type="nucleotide sequence ID" value="NZ_CP137852.1"/>
</dbReference>
<dbReference type="PIRSF" id="PIRSF017082">
    <property type="entry name" value="YflP"/>
    <property type="match status" value="1"/>
</dbReference>
<feature type="signal peptide" evidence="2">
    <location>
        <begin position="1"/>
        <end position="19"/>
    </location>
</feature>
<dbReference type="InterPro" id="IPR042100">
    <property type="entry name" value="Bug_dom1"/>
</dbReference>
<feature type="chain" id="PRO_5045820114" evidence="2">
    <location>
        <begin position="20"/>
        <end position="319"/>
    </location>
</feature>
<evidence type="ECO:0000313" key="3">
    <source>
        <dbReference type="EMBL" id="WPB84347.1"/>
    </source>
</evidence>
<dbReference type="PANTHER" id="PTHR42928:SF5">
    <property type="entry name" value="BLR1237 PROTEIN"/>
    <property type="match status" value="1"/>
</dbReference>
<evidence type="ECO:0000313" key="4">
    <source>
        <dbReference type="Proteomes" id="UP001305521"/>
    </source>
</evidence>
<dbReference type="Gene3D" id="3.40.190.10">
    <property type="entry name" value="Periplasmic binding protein-like II"/>
    <property type="match status" value="1"/>
</dbReference>
<gene>
    <name evidence="3" type="ORF">R9Z33_19895</name>
</gene>
<dbReference type="Gene3D" id="3.40.190.150">
    <property type="entry name" value="Bordetella uptake gene, domain 1"/>
    <property type="match status" value="1"/>
</dbReference>
<dbReference type="PANTHER" id="PTHR42928">
    <property type="entry name" value="TRICARBOXYLATE-BINDING PROTEIN"/>
    <property type="match status" value="1"/>
</dbReference>
<keyword evidence="4" id="KW-1185">Reference proteome</keyword>
<dbReference type="CDD" id="cd13578">
    <property type="entry name" value="PBP2_Bug27"/>
    <property type="match status" value="1"/>
</dbReference>
<reference evidence="3 4" key="1">
    <citation type="submission" date="2023-11" db="EMBL/GenBank/DDBJ databases">
        <title>Arctic aerobic anoxygenic photoheterotroph Sediminicoccus rosea KRV36 adapts its photosynthesis to long days of polar summer.</title>
        <authorList>
            <person name="Tomasch J."/>
            <person name="Kopejtka K."/>
            <person name="Bily T."/>
            <person name="Gardiner A.T."/>
            <person name="Gardian Z."/>
            <person name="Shivaramu S."/>
            <person name="Koblizek M."/>
            <person name="Engelhardt F."/>
            <person name="Kaftan D."/>
        </authorList>
    </citation>
    <scope>NUCLEOTIDE SEQUENCE [LARGE SCALE GENOMIC DNA]</scope>
    <source>
        <strain evidence="3 4">R-30</strain>
    </source>
</reference>
<dbReference type="SUPFAM" id="SSF53850">
    <property type="entry name" value="Periplasmic binding protein-like II"/>
    <property type="match status" value="1"/>
</dbReference>